<reference evidence="5" key="1">
    <citation type="submission" date="2020-03" db="EMBL/GenBank/DDBJ databases">
        <title>Draft sequencing of Paenibacilllus sp. S3N08.</title>
        <authorList>
            <person name="Kim D.-U."/>
        </authorList>
    </citation>
    <scope>NUCLEOTIDE SEQUENCE</scope>
    <source>
        <strain evidence="5">S3N08</strain>
    </source>
</reference>
<dbReference type="InterPro" id="IPR036388">
    <property type="entry name" value="WH-like_DNA-bd_sf"/>
</dbReference>
<evidence type="ECO:0000256" key="2">
    <source>
        <dbReference type="ARBA" id="ARBA00023125"/>
    </source>
</evidence>
<comment type="caution">
    <text evidence="5">The sequence shown here is derived from an EMBL/GenBank/DDBJ whole genome shotgun (WGS) entry which is preliminary data.</text>
</comment>
<dbReference type="SUPFAM" id="SSF46785">
    <property type="entry name" value="Winged helix' DNA-binding domain"/>
    <property type="match status" value="1"/>
</dbReference>
<dbReference type="CDD" id="cd07377">
    <property type="entry name" value="WHTH_GntR"/>
    <property type="match status" value="1"/>
</dbReference>
<dbReference type="EMBL" id="JAAOIW010000022">
    <property type="protein sequence ID" value="NHN34786.1"/>
    <property type="molecule type" value="Genomic_DNA"/>
</dbReference>
<name>A0ABX0JHN8_9BACL</name>
<gene>
    <name evidence="5" type="ORF">G9U52_34120</name>
</gene>
<evidence type="ECO:0000256" key="3">
    <source>
        <dbReference type="ARBA" id="ARBA00023163"/>
    </source>
</evidence>
<feature type="domain" description="HTH gntR-type" evidence="4">
    <location>
        <begin position="9"/>
        <end position="76"/>
    </location>
</feature>
<evidence type="ECO:0000259" key="4">
    <source>
        <dbReference type="PROSITE" id="PS50949"/>
    </source>
</evidence>
<evidence type="ECO:0000313" key="6">
    <source>
        <dbReference type="Proteomes" id="UP001165962"/>
    </source>
</evidence>
<dbReference type="PANTHER" id="PTHR43537">
    <property type="entry name" value="TRANSCRIPTIONAL REGULATOR, GNTR FAMILY"/>
    <property type="match status" value="1"/>
</dbReference>
<dbReference type="InterPro" id="IPR011711">
    <property type="entry name" value="GntR_C"/>
</dbReference>
<dbReference type="Pfam" id="PF00392">
    <property type="entry name" value="GntR"/>
    <property type="match status" value="1"/>
</dbReference>
<dbReference type="InterPro" id="IPR008920">
    <property type="entry name" value="TF_FadR/GntR_C"/>
</dbReference>
<dbReference type="PROSITE" id="PS50949">
    <property type="entry name" value="HTH_GNTR"/>
    <property type="match status" value="1"/>
</dbReference>
<accession>A0ABX0JHN8</accession>
<keyword evidence="2" id="KW-0238">DNA-binding</keyword>
<sequence>MLNGPIVLKTLTDEVYRRIRLSLFQNLYKPGEQIDIGQISTQLNVSRQPVKEALNRLAQEGLMEIRPRVGTFVRKFNRIDVLNIMEARRMIEVFAVTNGTVDPESLQALEKETELMNQMSEKKSFEYLAYNDADHKFHMLLVGLSRNEILVNSFVQLNTHYITARAFYANAFERMISQYAQHTEILHHLQQGDTYKAVAIVDAHIRRAQSELLKIFID</sequence>
<dbReference type="Gene3D" id="1.20.120.530">
    <property type="entry name" value="GntR ligand-binding domain-like"/>
    <property type="match status" value="1"/>
</dbReference>
<dbReference type="Pfam" id="PF07729">
    <property type="entry name" value="FCD"/>
    <property type="match status" value="1"/>
</dbReference>
<dbReference type="InterPro" id="IPR000524">
    <property type="entry name" value="Tscrpt_reg_HTH_GntR"/>
</dbReference>
<keyword evidence="1" id="KW-0805">Transcription regulation</keyword>
<dbReference type="Proteomes" id="UP001165962">
    <property type="component" value="Unassembled WGS sequence"/>
</dbReference>
<dbReference type="PANTHER" id="PTHR43537:SF24">
    <property type="entry name" value="GLUCONATE OPERON TRANSCRIPTIONAL REPRESSOR"/>
    <property type="match status" value="1"/>
</dbReference>
<protein>
    <submittedName>
        <fullName evidence="5">GntR family transcriptional regulator</fullName>
    </submittedName>
</protein>
<dbReference type="SMART" id="SM00345">
    <property type="entry name" value="HTH_GNTR"/>
    <property type="match status" value="1"/>
</dbReference>
<dbReference type="InterPro" id="IPR036390">
    <property type="entry name" value="WH_DNA-bd_sf"/>
</dbReference>
<evidence type="ECO:0000313" key="5">
    <source>
        <dbReference type="EMBL" id="NHN34786.1"/>
    </source>
</evidence>
<organism evidence="5 6">
    <name type="scientific">Paenibacillus agricola</name>
    <dbReference type="NCBI Taxonomy" id="2716264"/>
    <lineage>
        <taxon>Bacteria</taxon>
        <taxon>Bacillati</taxon>
        <taxon>Bacillota</taxon>
        <taxon>Bacilli</taxon>
        <taxon>Bacillales</taxon>
        <taxon>Paenibacillaceae</taxon>
        <taxon>Paenibacillus</taxon>
    </lineage>
</organism>
<dbReference type="SUPFAM" id="SSF48008">
    <property type="entry name" value="GntR ligand-binding domain-like"/>
    <property type="match status" value="1"/>
</dbReference>
<dbReference type="SMART" id="SM00895">
    <property type="entry name" value="FCD"/>
    <property type="match status" value="1"/>
</dbReference>
<keyword evidence="3" id="KW-0804">Transcription</keyword>
<evidence type="ECO:0000256" key="1">
    <source>
        <dbReference type="ARBA" id="ARBA00023015"/>
    </source>
</evidence>
<keyword evidence="6" id="KW-1185">Reference proteome</keyword>
<dbReference type="Gene3D" id="1.10.10.10">
    <property type="entry name" value="Winged helix-like DNA-binding domain superfamily/Winged helix DNA-binding domain"/>
    <property type="match status" value="1"/>
</dbReference>
<proteinExistence type="predicted"/>